<dbReference type="GO" id="GO:0016887">
    <property type="term" value="F:ATP hydrolysis activity"/>
    <property type="evidence" value="ECO:0007669"/>
    <property type="project" value="InterPro"/>
</dbReference>
<reference evidence="7 8" key="1">
    <citation type="submission" date="2013-02" db="EMBL/GenBank/DDBJ databases">
        <authorList>
            <person name="Fiebig A."/>
            <person name="Goeker M."/>
            <person name="Klenk H.-P.P."/>
        </authorList>
    </citation>
    <scope>NUCLEOTIDE SEQUENCE [LARGE SCALE GENOMIC DNA]</scope>
    <source>
        <strain evidence="7 8">DSM 19309</strain>
    </source>
</reference>
<dbReference type="Pfam" id="PF08352">
    <property type="entry name" value="oligo_HPY"/>
    <property type="match status" value="1"/>
</dbReference>
<dbReference type="AlphaFoldDB" id="A0A017HR88"/>
<dbReference type="HOGENOM" id="CLU_000604_1_23_5"/>
<protein>
    <submittedName>
        <fullName evidence="7">Oligopeptide transport ATP-binding protein OppF</fullName>
    </submittedName>
</protein>
<dbReference type="InterPro" id="IPR017871">
    <property type="entry name" value="ABC_transporter-like_CS"/>
</dbReference>
<dbReference type="Pfam" id="PF00005">
    <property type="entry name" value="ABC_tran"/>
    <property type="match status" value="1"/>
</dbReference>
<keyword evidence="3" id="KW-0813">Transport</keyword>
<dbReference type="Gene3D" id="3.40.50.300">
    <property type="entry name" value="P-loop containing nucleotide triphosphate hydrolases"/>
    <property type="match status" value="1"/>
</dbReference>
<dbReference type="SUPFAM" id="SSF52540">
    <property type="entry name" value="P-loop containing nucleoside triphosphate hydrolases"/>
    <property type="match status" value="1"/>
</dbReference>
<accession>A0A017HR88</accession>
<dbReference type="InterPro" id="IPR003593">
    <property type="entry name" value="AAA+_ATPase"/>
</dbReference>
<dbReference type="NCBIfam" id="TIGR01727">
    <property type="entry name" value="oligo_HPY"/>
    <property type="match status" value="1"/>
</dbReference>
<evidence type="ECO:0000256" key="1">
    <source>
        <dbReference type="ARBA" id="ARBA00004417"/>
    </source>
</evidence>
<comment type="subcellular location">
    <subcellularLocation>
        <location evidence="1">Cell inner membrane</location>
        <topology evidence="1">Peripheral membrane protein</topology>
    </subcellularLocation>
</comment>
<evidence type="ECO:0000313" key="7">
    <source>
        <dbReference type="EMBL" id="EYD76279.1"/>
    </source>
</evidence>
<keyword evidence="4" id="KW-0547">Nucleotide-binding</keyword>
<dbReference type="InterPro" id="IPR003439">
    <property type="entry name" value="ABC_transporter-like_ATP-bd"/>
</dbReference>
<dbReference type="STRING" id="442562.Rumeso_02128"/>
<feature type="domain" description="ABC transporter" evidence="6">
    <location>
        <begin position="20"/>
        <end position="272"/>
    </location>
</feature>
<dbReference type="SMART" id="SM00382">
    <property type="entry name" value="AAA"/>
    <property type="match status" value="1"/>
</dbReference>
<name>A0A017HR88_9RHOB</name>
<evidence type="ECO:0000256" key="2">
    <source>
        <dbReference type="ARBA" id="ARBA00005417"/>
    </source>
</evidence>
<dbReference type="GO" id="GO:0005524">
    <property type="term" value="F:ATP binding"/>
    <property type="evidence" value="ECO:0007669"/>
    <property type="project" value="UniProtKB-KW"/>
</dbReference>
<dbReference type="EMBL" id="AOSK01000053">
    <property type="protein sequence ID" value="EYD76279.1"/>
    <property type="molecule type" value="Genomic_DNA"/>
</dbReference>
<dbReference type="InterPro" id="IPR050319">
    <property type="entry name" value="ABC_transp_ATP-bind"/>
</dbReference>
<dbReference type="PANTHER" id="PTHR43776:SF7">
    <property type="entry name" value="D,D-DIPEPTIDE TRANSPORT ATP-BINDING PROTEIN DDPF-RELATED"/>
    <property type="match status" value="1"/>
</dbReference>
<evidence type="ECO:0000256" key="3">
    <source>
        <dbReference type="ARBA" id="ARBA00022448"/>
    </source>
</evidence>
<organism evidence="7 8">
    <name type="scientific">Rubellimicrobium mesophilum DSM 19309</name>
    <dbReference type="NCBI Taxonomy" id="442562"/>
    <lineage>
        <taxon>Bacteria</taxon>
        <taxon>Pseudomonadati</taxon>
        <taxon>Pseudomonadota</taxon>
        <taxon>Alphaproteobacteria</taxon>
        <taxon>Rhodobacterales</taxon>
        <taxon>Roseobacteraceae</taxon>
        <taxon>Rubellimicrobium</taxon>
    </lineage>
</organism>
<keyword evidence="8" id="KW-1185">Reference proteome</keyword>
<gene>
    <name evidence="7" type="ORF">Rumeso_02128</name>
</gene>
<dbReference type="GO" id="GO:0005886">
    <property type="term" value="C:plasma membrane"/>
    <property type="evidence" value="ECO:0007669"/>
    <property type="project" value="UniProtKB-SubCell"/>
</dbReference>
<dbReference type="PANTHER" id="PTHR43776">
    <property type="entry name" value="TRANSPORT ATP-BINDING PROTEIN"/>
    <property type="match status" value="1"/>
</dbReference>
<dbReference type="PATRIC" id="fig|442562.3.peg.2100"/>
<evidence type="ECO:0000259" key="6">
    <source>
        <dbReference type="PROSITE" id="PS50893"/>
    </source>
</evidence>
<dbReference type="RefSeq" id="WP_051521479.1">
    <property type="nucleotide sequence ID" value="NZ_KK088603.1"/>
</dbReference>
<evidence type="ECO:0000313" key="8">
    <source>
        <dbReference type="Proteomes" id="UP000019666"/>
    </source>
</evidence>
<proteinExistence type="inferred from homology"/>
<comment type="similarity">
    <text evidence="2">Belongs to the ABC transporter superfamily.</text>
</comment>
<dbReference type="InterPro" id="IPR027417">
    <property type="entry name" value="P-loop_NTPase"/>
</dbReference>
<dbReference type="CDD" id="cd03257">
    <property type="entry name" value="ABC_NikE_OppD_transporters"/>
    <property type="match status" value="1"/>
</dbReference>
<dbReference type="FunFam" id="3.40.50.300:FF:000016">
    <property type="entry name" value="Oligopeptide ABC transporter ATP-binding component"/>
    <property type="match status" value="1"/>
</dbReference>
<evidence type="ECO:0000256" key="5">
    <source>
        <dbReference type="ARBA" id="ARBA00022840"/>
    </source>
</evidence>
<dbReference type="OrthoDB" id="9802264at2"/>
<dbReference type="Proteomes" id="UP000019666">
    <property type="component" value="Unassembled WGS sequence"/>
</dbReference>
<dbReference type="PROSITE" id="PS00211">
    <property type="entry name" value="ABC_TRANSPORTER_1"/>
    <property type="match status" value="1"/>
</dbReference>
<dbReference type="PROSITE" id="PS50893">
    <property type="entry name" value="ABC_TRANSPORTER_2"/>
    <property type="match status" value="1"/>
</dbReference>
<sequence length="360" mass="39574">MTDASVIDRSAARVAGAPILQVDDLRVTFDVPLRGAWPWTPPRKLHAVGGISFDLRPGEVLGVVGESGSGKSTLARAIVGTVPSTGRIRFDGQDLGRLSPEERRARRRDIQMIFQDPLAALNPRMTVGDIIAEPLRTHFPQTSRAEARTRVSELMERVGLLPNLQNRYPHEFSGGQCQRIGIARALILRPKLLICDEPVSALDVSVQAQVVNLLRELRRELGIAMIFIAHDLSVVRHISDRILVMYLGRLMEMAEARQVVEQPKHPYTQFLISSVPIPDPALEKARPRPVLEGDLPSPLSPPSGCVFRTRCPKAKPRCAEVPPPPYDVGPGHVATCHYWQEPTPMVADAGAVIVESEAQA</sequence>
<dbReference type="GO" id="GO:0055085">
    <property type="term" value="P:transmembrane transport"/>
    <property type="evidence" value="ECO:0007669"/>
    <property type="project" value="UniProtKB-ARBA"/>
</dbReference>
<dbReference type="GO" id="GO:0015833">
    <property type="term" value="P:peptide transport"/>
    <property type="evidence" value="ECO:0007669"/>
    <property type="project" value="InterPro"/>
</dbReference>
<comment type="caution">
    <text evidence="7">The sequence shown here is derived from an EMBL/GenBank/DDBJ whole genome shotgun (WGS) entry which is preliminary data.</text>
</comment>
<dbReference type="InterPro" id="IPR013563">
    <property type="entry name" value="Oligopep_ABC_C"/>
</dbReference>
<keyword evidence="5 7" id="KW-0067">ATP-binding</keyword>
<evidence type="ECO:0000256" key="4">
    <source>
        <dbReference type="ARBA" id="ARBA00022741"/>
    </source>
</evidence>